<organism evidence="4 5">
    <name type="scientific">Paenacidovorax caeni</name>
    <dbReference type="NCBI Taxonomy" id="343013"/>
    <lineage>
        <taxon>Bacteria</taxon>
        <taxon>Pseudomonadati</taxon>
        <taxon>Pseudomonadota</taxon>
        <taxon>Betaproteobacteria</taxon>
        <taxon>Burkholderiales</taxon>
        <taxon>Comamonadaceae</taxon>
        <taxon>Paenacidovorax</taxon>
    </lineage>
</organism>
<feature type="region of interest" description="Disordered" evidence="1">
    <location>
        <begin position="59"/>
        <end position="88"/>
    </location>
</feature>
<dbReference type="InterPro" id="IPR002059">
    <property type="entry name" value="CSP_DNA-bd"/>
</dbReference>
<evidence type="ECO:0000313" key="5">
    <source>
        <dbReference type="Proteomes" id="UP000183656"/>
    </source>
</evidence>
<dbReference type="PROSITE" id="PS51857">
    <property type="entry name" value="CSD_2"/>
    <property type="match status" value="1"/>
</dbReference>
<dbReference type="RefSeq" id="WP_054255020.1">
    <property type="nucleotide sequence ID" value="NZ_CYIG01000004.1"/>
</dbReference>
<dbReference type="Proteomes" id="UP000183656">
    <property type="component" value="Unassembled WGS sequence"/>
</dbReference>
<dbReference type="EMBL" id="FPBX01000010">
    <property type="protein sequence ID" value="SFU58798.1"/>
    <property type="molecule type" value="Genomic_DNA"/>
</dbReference>
<accession>A0A1I7HDJ8</accession>
<dbReference type="SUPFAM" id="SSF50249">
    <property type="entry name" value="Nucleic acid-binding proteins"/>
    <property type="match status" value="1"/>
</dbReference>
<dbReference type="GO" id="GO:0005829">
    <property type="term" value="C:cytosol"/>
    <property type="evidence" value="ECO:0007669"/>
    <property type="project" value="UniProtKB-ARBA"/>
</dbReference>
<dbReference type="Pfam" id="PF06961">
    <property type="entry name" value="DUF1294"/>
    <property type="match status" value="1"/>
</dbReference>
<protein>
    <submittedName>
        <fullName evidence="4">Uncharacterized membrane protein YsdA, DUF1294 family</fullName>
    </submittedName>
</protein>
<dbReference type="STRING" id="343013.SAMN04489707_101019"/>
<dbReference type="InterPro" id="IPR011129">
    <property type="entry name" value="CSD"/>
</dbReference>
<evidence type="ECO:0000313" key="4">
    <source>
        <dbReference type="EMBL" id="SFU58798.1"/>
    </source>
</evidence>
<dbReference type="InterPro" id="IPR012340">
    <property type="entry name" value="NA-bd_OB-fold"/>
</dbReference>
<dbReference type="AlphaFoldDB" id="A0A1I7HDJ8"/>
<evidence type="ECO:0000256" key="1">
    <source>
        <dbReference type="SAM" id="MobiDB-lite"/>
    </source>
</evidence>
<dbReference type="Pfam" id="PF00313">
    <property type="entry name" value="CSD"/>
    <property type="match status" value="1"/>
</dbReference>
<dbReference type="CDD" id="cd04458">
    <property type="entry name" value="CSP_CDS"/>
    <property type="match status" value="1"/>
</dbReference>
<reference evidence="4 5" key="1">
    <citation type="submission" date="2016-10" db="EMBL/GenBank/DDBJ databases">
        <authorList>
            <person name="de Groot N.N."/>
        </authorList>
    </citation>
    <scope>NUCLEOTIDE SEQUENCE [LARGE SCALE GENOMIC DNA]</scope>
    <source>
        <strain evidence="4 5">R-24608</strain>
    </source>
</reference>
<dbReference type="Gene3D" id="2.40.50.140">
    <property type="entry name" value="Nucleic acid-binding proteins"/>
    <property type="match status" value="1"/>
</dbReference>
<keyword evidence="2" id="KW-0812">Transmembrane</keyword>
<dbReference type="OrthoDB" id="72963at2"/>
<name>A0A1I7HDJ8_9BURK</name>
<dbReference type="InterPro" id="IPR010718">
    <property type="entry name" value="DUF1294"/>
</dbReference>
<feature type="transmembrane region" description="Helical" evidence="2">
    <location>
        <begin position="184"/>
        <end position="202"/>
    </location>
</feature>
<keyword evidence="2" id="KW-0472">Membrane</keyword>
<feature type="domain" description="CSD" evidence="3">
    <location>
        <begin position="2"/>
        <end position="65"/>
    </location>
</feature>
<gene>
    <name evidence="4" type="ORF">SAMN04489707_101019</name>
</gene>
<keyword evidence="5" id="KW-1185">Reference proteome</keyword>
<evidence type="ECO:0000259" key="3">
    <source>
        <dbReference type="PROSITE" id="PS51857"/>
    </source>
</evidence>
<feature type="transmembrane region" description="Helical" evidence="2">
    <location>
        <begin position="91"/>
        <end position="112"/>
    </location>
</feature>
<dbReference type="GO" id="GO:0003676">
    <property type="term" value="F:nucleic acid binding"/>
    <property type="evidence" value="ECO:0007669"/>
    <property type="project" value="InterPro"/>
</dbReference>
<keyword evidence="2" id="KW-1133">Transmembrane helix</keyword>
<sequence length="215" mass="23572">MTAQGTVRSWNTEKGFGFIQSAHSNNVFFHVRDFRGAGAPAVGMAVVYEEIQVGGKGPRAMQVRSATAPAPAAPRPRQPARPQRRDMQAPAGSSLAVTLMLLWLGLLAWGAATRALPPWVLGALGLLNAATCLAYALDKDAARKGRWRTSEKHLHLLAVLGGWPAAWWAQQWLRHKSSKAEFRAVYWATLLLNCAALAVLVWRPAWARPFLLSFQ</sequence>
<dbReference type="SMART" id="SM00357">
    <property type="entry name" value="CSP"/>
    <property type="match status" value="1"/>
</dbReference>
<proteinExistence type="predicted"/>
<evidence type="ECO:0000256" key="2">
    <source>
        <dbReference type="SAM" id="Phobius"/>
    </source>
</evidence>
<feature type="transmembrane region" description="Helical" evidence="2">
    <location>
        <begin position="118"/>
        <end position="137"/>
    </location>
</feature>